<accession>A0A1G8DQR0</accession>
<dbReference type="GO" id="GO:0003824">
    <property type="term" value="F:catalytic activity"/>
    <property type="evidence" value="ECO:0007669"/>
    <property type="project" value="UniProtKB-ARBA"/>
</dbReference>
<dbReference type="SFLD" id="SFLDS00003">
    <property type="entry name" value="Haloacid_Dehalogenase"/>
    <property type="match status" value="1"/>
</dbReference>
<keyword evidence="3" id="KW-0479">Metal-binding</keyword>
<dbReference type="Pfam" id="PF00702">
    <property type="entry name" value="Hydrolase"/>
    <property type="match status" value="1"/>
</dbReference>
<dbReference type="STRING" id="399736.SAMN04489720_1743"/>
<keyword evidence="4" id="KW-0460">Magnesium</keyword>
<dbReference type="SUPFAM" id="SSF56784">
    <property type="entry name" value="HAD-like"/>
    <property type="match status" value="1"/>
</dbReference>
<reference evidence="6" key="1">
    <citation type="submission" date="2016-10" db="EMBL/GenBank/DDBJ databases">
        <authorList>
            <person name="Varghese N."/>
            <person name="Submissions S."/>
        </authorList>
    </citation>
    <scope>NUCLEOTIDE SEQUENCE [LARGE SCALE GENOMIC DNA]</scope>
    <source>
        <strain evidence="6">DSM 22002</strain>
    </source>
</reference>
<organism evidence="5 6">
    <name type="scientific">Agrococcus jejuensis</name>
    <dbReference type="NCBI Taxonomy" id="399736"/>
    <lineage>
        <taxon>Bacteria</taxon>
        <taxon>Bacillati</taxon>
        <taxon>Actinomycetota</taxon>
        <taxon>Actinomycetes</taxon>
        <taxon>Micrococcales</taxon>
        <taxon>Microbacteriaceae</taxon>
        <taxon>Agrococcus</taxon>
    </lineage>
</organism>
<dbReference type="SFLD" id="SFLDG01129">
    <property type="entry name" value="C1.5:_HAD__Beta-PGM__Phosphata"/>
    <property type="match status" value="1"/>
</dbReference>
<dbReference type="PANTHER" id="PTHR46193">
    <property type="entry name" value="6-PHOSPHOGLUCONATE PHOSPHATASE"/>
    <property type="match status" value="1"/>
</dbReference>
<dbReference type="InterPro" id="IPR051600">
    <property type="entry name" value="Beta-PGM-like"/>
</dbReference>
<dbReference type="GO" id="GO:0046872">
    <property type="term" value="F:metal ion binding"/>
    <property type="evidence" value="ECO:0007669"/>
    <property type="project" value="UniProtKB-KW"/>
</dbReference>
<evidence type="ECO:0000256" key="2">
    <source>
        <dbReference type="ARBA" id="ARBA00006171"/>
    </source>
</evidence>
<dbReference type="EMBL" id="LT629695">
    <property type="protein sequence ID" value="SDH60024.1"/>
    <property type="molecule type" value="Genomic_DNA"/>
</dbReference>
<dbReference type="Gene3D" id="1.10.150.240">
    <property type="entry name" value="Putative phosphatase, domain 2"/>
    <property type="match status" value="1"/>
</dbReference>
<evidence type="ECO:0000313" key="5">
    <source>
        <dbReference type="EMBL" id="SDH60024.1"/>
    </source>
</evidence>
<dbReference type="PANTHER" id="PTHR46193:SF10">
    <property type="entry name" value="6-PHOSPHOGLUCONATE PHOSPHATASE"/>
    <property type="match status" value="1"/>
</dbReference>
<comment type="cofactor">
    <cofactor evidence="1">
        <name>Mg(2+)</name>
        <dbReference type="ChEBI" id="CHEBI:18420"/>
    </cofactor>
</comment>
<dbReference type="NCBIfam" id="TIGR01509">
    <property type="entry name" value="HAD-SF-IA-v3"/>
    <property type="match status" value="1"/>
</dbReference>
<dbReference type="InterPro" id="IPR036412">
    <property type="entry name" value="HAD-like_sf"/>
</dbReference>
<gene>
    <name evidence="5" type="ORF">SAMN04489720_1743</name>
</gene>
<dbReference type="InterPro" id="IPR023214">
    <property type="entry name" value="HAD_sf"/>
</dbReference>
<evidence type="ECO:0000256" key="3">
    <source>
        <dbReference type="ARBA" id="ARBA00022723"/>
    </source>
</evidence>
<sequence>MLFDCDGVLVDSEPVVNGVLRAMLAELGWVLTPEESMRRFVGRVLEDELPAIMAQTGATLDVSWIDEFRARRDVALQASGVEPIPGAIEALDAVVAAYPGAVACASGADRPKIEMQLSMLGILDRFGGHVLSGQEQARSKPAPDVYLAAAAELGVDPRRCAVVEDTIAGTTAGVAAGATVFAYAPDGADVDGLRAAGASATFASMRALPALLGI</sequence>
<dbReference type="Proteomes" id="UP000198822">
    <property type="component" value="Chromosome I"/>
</dbReference>
<proteinExistence type="inferred from homology"/>
<evidence type="ECO:0000313" key="6">
    <source>
        <dbReference type="Proteomes" id="UP000198822"/>
    </source>
</evidence>
<dbReference type="InterPro" id="IPR006439">
    <property type="entry name" value="HAD-SF_hydro_IA"/>
</dbReference>
<keyword evidence="6" id="KW-1185">Reference proteome</keyword>
<protein>
    <submittedName>
        <fullName evidence="5">Haloacid dehalogenase superfamily, subfamily IA, variant 3 with third motif having DD or ED</fullName>
    </submittedName>
</protein>
<dbReference type="InterPro" id="IPR023198">
    <property type="entry name" value="PGP-like_dom2"/>
</dbReference>
<dbReference type="AlphaFoldDB" id="A0A1G8DQR0"/>
<evidence type="ECO:0000256" key="4">
    <source>
        <dbReference type="ARBA" id="ARBA00022842"/>
    </source>
</evidence>
<comment type="similarity">
    <text evidence="2">Belongs to the HAD-like hydrolase superfamily. CbbY/CbbZ/Gph/YieH family.</text>
</comment>
<dbReference type="Gene3D" id="3.40.50.1000">
    <property type="entry name" value="HAD superfamily/HAD-like"/>
    <property type="match status" value="1"/>
</dbReference>
<evidence type="ECO:0000256" key="1">
    <source>
        <dbReference type="ARBA" id="ARBA00001946"/>
    </source>
</evidence>
<name>A0A1G8DQR0_9MICO</name>